<dbReference type="GO" id="GO:0051015">
    <property type="term" value="F:actin filament binding"/>
    <property type="evidence" value="ECO:0007669"/>
    <property type="project" value="InterPro"/>
</dbReference>
<reference evidence="11" key="1">
    <citation type="submission" date="2022-07" db="EMBL/GenBank/DDBJ databases">
        <authorList>
            <person name="Trinca V."/>
            <person name="Uliana J.V.C."/>
            <person name="Torres T.T."/>
            <person name="Ward R.J."/>
            <person name="Monesi N."/>
        </authorList>
    </citation>
    <scope>NUCLEOTIDE SEQUENCE</scope>
    <source>
        <strain evidence="11">HSMRA1968</strain>
        <tissue evidence="11">Whole embryos</tissue>
    </source>
</reference>
<evidence type="ECO:0000256" key="2">
    <source>
        <dbReference type="ARBA" id="ARBA00008418"/>
    </source>
</evidence>
<dbReference type="FunFam" id="3.40.20.10:FF:000005">
    <property type="entry name" value="Gelsolin"/>
    <property type="match status" value="1"/>
</dbReference>
<dbReference type="OrthoDB" id="6375767at2759"/>
<comment type="function">
    <text evidence="9">Calcium-regulated, actin-modulating protein that binds to the plus (or barbed) ends of actin monomers or filaments, preventing monomer exchange (end-blocking or capping). It can promote the assembly of monomers into filaments (nucleation) as well as sever filaments already formed.</text>
</comment>
<evidence type="ECO:0000256" key="6">
    <source>
        <dbReference type="ARBA" id="ARBA00022837"/>
    </source>
</evidence>
<keyword evidence="7" id="KW-0009">Actin-binding</keyword>
<dbReference type="GO" id="GO:0015629">
    <property type="term" value="C:actin cytoskeleton"/>
    <property type="evidence" value="ECO:0007669"/>
    <property type="project" value="TreeGrafter"/>
</dbReference>
<proteinExistence type="inferred from homology"/>
<keyword evidence="6" id="KW-0106">Calcium</keyword>
<evidence type="ECO:0000256" key="1">
    <source>
        <dbReference type="ARBA" id="ARBA00004245"/>
    </source>
</evidence>
<feature type="domain" description="Gelsolin-like" evidence="10">
    <location>
        <begin position="300"/>
        <end position="369"/>
    </location>
</feature>
<feature type="non-terminal residue" evidence="11">
    <location>
        <position position="773"/>
    </location>
</feature>
<dbReference type="CDD" id="cd11293">
    <property type="entry name" value="gelsolin_S4_like"/>
    <property type="match status" value="1"/>
</dbReference>
<dbReference type="GO" id="GO:0051014">
    <property type="term" value="P:actin filament severing"/>
    <property type="evidence" value="ECO:0007669"/>
    <property type="project" value="TreeGrafter"/>
</dbReference>
<dbReference type="PANTHER" id="PTHR11977">
    <property type="entry name" value="VILLIN"/>
    <property type="match status" value="1"/>
</dbReference>
<feature type="domain" description="Gelsolin-like" evidence="10">
    <location>
        <begin position="175"/>
        <end position="239"/>
    </location>
</feature>
<evidence type="ECO:0000256" key="7">
    <source>
        <dbReference type="ARBA" id="ARBA00023203"/>
    </source>
</evidence>
<evidence type="ECO:0000256" key="4">
    <source>
        <dbReference type="ARBA" id="ARBA00022490"/>
    </source>
</evidence>
<dbReference type="AlphaFoldDB" id="A0A9Q0MV86"/>
<dbReference type="GO" id="GO:0005737">
    <property type="term" value="C:cytoplasm"/>
    <property type="evidence" value="ECO:0007669"/>
    <property type="project" value="TreeGrafter"/>
</dbReference>
<dbReference type="CDD" id="cd11291">
    <property type="entry name" value="gelsolin_S6_like"/>
    <property type="match status" value="1"/>
</dbReference>
<keyword evidence="3" id="KW-0117">Actin capping</keyword>
<dbReference type="GO" id="GO:0005546">
    <property type="term" value="F:phosphatidylinositol-4,5-bisphosphate binding"/>
    <property type="evidence" value="ECO:0007669"/>
    <property type="project" value="TreeGrafter"/>
</dbReference>
<evidence type="ECO:0000256" key="3">
    <source>
        <dbReference type="ARBA" id="ARBA00022467"/>
    </source>
</evidence>
<name>A0A9Q0MV86_9DIPT</name>
<dbReference type="InterPro" id="IPR007122">
    <property type="entry name" value="Villin/Gelsolin"/>
</dbReference>
<dbReference type="CDD" id="cd11289">
    <property type="entry name" value="gelsolin_S2_like"/>
    <property type="match status" value="1"/>
</dbReference>
<feature type="domain" description="Gelsolin-like" evidence="10">
    <location>
        <begin position="671"/>
        <end position="746"/>
    </location>
</feature>
<dbReference type="FunFam" id="3.40.20.10:FF:000001">
    <property type="entry name" value="Gelsolin"/>
    <property type="match status" value="1"/>
</dbReference>
<dbReference type="CDD" id="cd11290">
    <property type="entry name" value="gelsolin_S1_like"/>
    <property type="match status" value="1"/>
</dbReference>
<feature type="domain" description="Gelsolin-like" evidence="10">
    <location>
        <begin position="575"/>
        <end position="633"/>
    </location>
</feature>
<gene>
    <name evidence="11" type="primary">Gel</name>
    <name evidence="11" type="ORF">Bhyg_10670</name>
</gene>
<keyword evidence="4" id="KW-0963">Cytoplasm</keyword>
<dbReference type="SMART" id="SM00262">
    <property type="entry name" value="GEL"/>
    <property type="match status" value="6"/>
</dbReference>
<dbReference type="GO" id="GO:0008154">
    <property type="term" value="P:actin polymerization or depolymerization"/>
    <property type="evidence" value="ECO:0007669"/>
    <property type="project" value="TreeGrafter"/>
</dbReference>
<comment type="similarity">
    <text evidence="2">Belongs to the villin/gelsolin family.</text>
</comment>
<evidence type="ECO:0000313" key="12">
    <source>
        <dbReference type="Proteomes" id="UP001151699"/>
    </source>
</evidence>
<protein>
    <submittedName>
        <fullName evidence="11">Gelsolin</fullName>
    </submittedName>
</protein>
<evidence type="ECO:0000256" key="8">
    <source>
        <dbReference type="ARBA" id="ARBA00023212"/>
    </source>
</evidence>
<keyword evidence="12" id="KW-1185">Reference proteome</keyword>
<dbReference type="CDD" id="cd11288">
    <property type="entry name" value="gelsolin_S5_like"/>
    <property type="match status" value="1"/>
</dbReference>
<evidence type="ECO:0000259" key="10">
    <source>
        <dbReference type="Pfam" id="PF00626"/>
    </source>
</evidence>
<dbReference type="PANTHER" id="PTHR11977:SF123">
    <property type="entry name" value="GELSOLIN"/>
    <property type="match status" value="1"/>
</dbReference>
<feature type="domain" description="Gelsolin-like" evidence="10">
    <location>
        <begin position="437"/>
        <end position="520"/>
    </location>
</feature>
<dbReference type="Pfam" id="PF00626">
    <property type="entry name" value="Gelsolin"/>
    <property type="match status" value="6"/>
</dbReference>
<keyword evidence="8" id="KW-0206">Cytoskeleton</keyword>
<sequence>SLPILTNLKPCNRIVIRQLSFKRIENKKTAKVMHPAFSDAGQVKGLEVWRIENFEPVPYPKKDFGKFYTGDSYIVLNTKESKSKTLSWDVHFWLGLETSQDEAGAAAILTVQLDDLLNGVPVQHREVQEHESQLFLGYFKNGVRYQSGGVASGFNTVTINAEGEKRLFQVKGKRNVRVRQVPLSVSSMNKGDCFILDAGSSIHVYVGANAKRVEKLKAISAANQIRDQDHNGRASVHILDEFSSFSDQENFFEILGSGSPDTVPEESEDDEKFETRDSAGITLYKVSDADGSLEVNPIATRPLTQDMLNTNDCFILDTGSGIYVWVGKEATNQEKTQSMQRAQEFIVTKKYPIWTQVQRTVEGAESAPFKQYFASWREKGISHTRLIRAANDEDSDSAEDVEFDPSILHALKRSGGRAIGFMPDNGDGAVEIWRIENFDLVPLDPEMHGMFFGGDSYVLKYNYHNRRGGQGYIIYYWQGKTSSLDEKAQSAIHAVRLDNELNGSAIQVRVTQGHEPRHFLKIFKGKMVVFSGGRASGFKNIQDNDTYDVDGTRLFRIRGTLADDVRADQMPEVAASLASDDVFILETPDATYIWNGVGASTFEKEMAAGIVGRLAPNHEPQIINEGSEPEEFWNAIGGKGDYDKELDKPGPPFLEARLFHCKILANGKFRVEEVHHYEQEDLDVDDIMVLDGGDEIYVWEGDGSTEEEKEKSLEMAKLYIRTDPSERSEETVPIIKIHQGHEPRSFKRLFPAWEDSVWESIISYEEARNQLLS</sequence>
<feature type="domain" description="Gelsolin-like" evidence="10">
    <location>
        <begin position="54"/>
        <end position="136"/>
    </location>
</feature>
<evidence type="ECO:0000256" key="5">
    <source>
        <dbReference type="ARBA" id="ARBA00022737"/>
    </source>
</evidence>
<evidence type="ECO:0000313" key="11">
    <source>
        <dbReference type="EMBL" id="KAJ6637939.1"/>
    </source>
</evidence>
<accession>A0A9Q0MV86</accession>
<dbReference type="EMBL" id="WJQU01000003">
    <property type="protein sequence ID" value="KAJ6637939.1"/>
    <property type="molecule type" value="Genomic_DNA"/>
</dbReference>
<dbReference type="PRINTS" id="PR00597">
    <property type="entry name" value="GELSOLIN"/>
</dbReference>
<dbReference type="GO" id="GO:0051016">
    <property type="term" value="P:barbed-end actin filament capping"/>
    <property type="evidence" value="ECO:0007669"/>
    <property type="project" value="TreeGrafter"/>
</dbReference>
<organism evidence="11 12">
    <name type="scientific">Pseudolycoriella hygida</name>
    <dbReference type="NCBI Taxonomy" id="35572"/>
    <lineage>
        <taxon>Eukaryota</taxon>
        <taxon>Metazoa</taxon>
        <taxon>Ecdysozoa</taxon>
        <taxon>Arthropoda</taxon>
        <taxon>Hexapoda</taxon>
        <taxon>Insecta</taxon>
        <taxon>Pterygota</taxon>
        <taxon>Neoptera</taxon>
        <taxon>Endopterygota</taxon>
        <taxon>Diptera</taxon>
        <taxon>Nematocera</taxon>
        <taxon>Sciaroidea</taxon>
        <taxon>Sciaridae</taxon>
        <taxon>Pseudolycoriella</taxon>
    </lineage>
</organism>
<comment type="caution">
    <text evidence="11">The sequence shown here is derived from an EMBL/GenBank/DDBJ whole genome shotgun (WGS) entry which is preliminary data.</text>
</comment>
<dbReference type="SUPFAM" id="SSF55753">
    <property type="entry name" value="Actin depolymerizing proteins"/>
    <property type="match status" value="6"/>
</dbReference>
<keyword evidence="5" id="KW-0677">Repeat</keyword>
<dbReference type="InterPro" id="IPR007123">
    <property type="entry name" value="Gelsolin-like_dom"/>
</dbReference>
<evidence type="ECO:0000256" key="9">
    <source>
        <dbReference type="ARBA" id="ARBA00055420"/>
    </source>
</evidence>
<dbReference type="CDD" id="cd11292">
    <property type="entry name" value="gelsolin_S3_like"/>
    <property type="match status" value="1"/>
</dbReference>
<dbReference type="Proteomes" id="UP001151699">
    <property type="component" value="Chromosome X"/>
</dbReference>
<dbReference type="InterPro" id="IPR029006">
    <property type="entry name" value="ADF-H/Gelsolin-like_dom_sf"/>
</dbReference>
<dbReference type="Gene3D" id="3.40.20.10">
    <property type="entry name" value="Severin"/>
    <property type="match status" value="6"/>
</dbReference>
<comment type="subcellular location">
    <subcellularLocation>
        <location evidence="1">Cytoplasm</location>
        <location evidence="1">Cytoskeleton</location>
    </subcellularLocation>
</comment>
<dbReference type="FunFam" id="3.40.20.10:FF:000002">
    <property type="entry name" value="Gelsolin"/>
    <property type="match status" value="1"/>
</dbReference>